<evidence type="ECO:0000256" key="14">
    <source>
        <dbReference type="ARBA" id="ARBA00034078"/>
    </source>
</evidence>
<keyword evidence="11" id="KW-0411">Iron-sulfur</keyword>
<keyword evidence="13" id="KW-1015">Disulfide bond</keyword>
<evidence type="ECO:0000256" key="12">
    <source>
        <dbReference type="ARBA" id="ARBA00023136"/>
    </source>
</evidence>
<dbReference type="InterPro" id="IPR027417">
    <property type="entry name" value="P-loop_NTPase"/>
</dbReference>
<dbReference type="GO" id="GO:0005524">
    <property type="term" value="F:ATP binding"/>
    <property type="evidence" value="ECO:0007669"/>
    <property type="project" value="UniProtKB-KW"/>
</dbReference>
<comment type="similarity">
    <text evidence="2">Belongs to the AAA ATPase family.</text>
</comment>
<evidence type="ECO:0000256" key="9">
    <source>
        <dbReference type="ARBA" id="ARBA00022989"/>
    </source>
</evidence>
<dbReference type="InterPro" id="IPR017941">
    <property type="entry name" value="Rieske_2Fe-2S"/>
</dbReference>
<accession>A0A9P8CY03</accession>
<keyword evidence="7" id="KW-0547">Nucleotide-binding</keyword>
<dbReference type="InterPro" id="IPR005805">
    <property type="entry name" value="Rieske_Fe-S_prot_C"/>
</dbReference>
<feature type="region of interest" description="Disordered" evidence="16">
    <location>
        <begin position="534"/>
        <end position="611"/>
    </location>
</feature>
<keyword evidence="4" id="KW-0812">Transmembrane</keyword>
<dbReference type="PANTHER" id="PTHR23074">
    <property type="entry name" value="AAA DOMAIN-CONTAINING"/>
    <property type="match status" value="1"/>
</dbReference>
<evidence type="ECO:0000313" key="18">
    <source>
        <dbReference type="EMBL" id="KAG9322926.1"/>
    </source>
</evidence>
<dbReference type="PANTHER" id="PTHR23074:SF17">
    <property type="entry name" value="FIDGETIN-LIKE PROTEIN 1"/>
    <property type="match status" value="1"/>
</dbReference>
<dbReference type="Pfam" id="PF09336">
    <property type="entry name" value="Vps4_C"/>
    <property type="match status" value="1"/>
</dbReference>
<feature type="compositionally biased region" description="Basic and acidic residues" evidence="16">
    <location>
        <begin position="38"/>
        <end position="51"/>
    </location>
</feature>
<evidence type="ECO:0000256" key="5">
    <source>
        <dbReference type="ARBA" id="ARBA00022714"/>
    </source>
</evidence>
<dbReference type="Gene3D" id="1.20.5.270">
    <property type="entry name" value="Ubiquinol cytochrome reductase, transmembrane domain"/>
    <property type="match status" value="1"/>
</dbReference>
<dbReference type="GO" id="GO:0051537">
    <property type="term" value="F:2 iron, 2 sulfur cluster binding"/>
    <property type="evidence" value="ECO:0007669"/>
    <property type="project" value="UniProtKB-KW"/>
</dbReference>
<dbReference type="InterPro" id="IPR015415">
    <property type="entry name" value="Spast_Vps4_C"/>
</dbReference>
<reference evidence="18" key="1">
    <citation type="submission" date="2021-07" db="EMBL/GenBank/DDBJ databases">
        <title>Draft genome of Mortierella alpina, strain LL118, isolated from an aspen leaf litter sample.</title>
        <authorList>
            <person name="Yang S."/>
            <person name="Vinatzer B.A."/>
        </authorList>
    </citation>
    <scope>NUCLEOTIDE SEQUENCE</scope>
    <source>
        <strain evidence="18">LL118</strain>
    </source>
</reference>
<dbReference type="AlphaFoldDB" id="A0A9P8CY03"/>
<dbReference type="Pfam" id="PF00004">
    <property type="entry name" value="AAA"/>
    <property type="match status" value="1"/>
</dbReference>
<dbReference type="InterPro" id="IPR003593">
    <property type="entry name" value="AAA+_ATPase"/>
</dbReference>
<protein>
    <recommendedName>
        <fullName evidence="15">Cytochrome b-c1 complex subunit Rieske, mitochondrial</fullName>
    </recommendedName>
</protein>
<dbReference type="SUPFAM" id="SSF50022">
    <property type="entry name" value="ISP domain"/>
    <property type="match status" value="1"/>
</dbReference>
<dbReference type="InterPro" id="IPR006317">
    <property type="entry name" value="Ubiquinol_cyt_c_Rdtase_Fe-S-su"/>
</dbReference>
<feature type="compositionally biased region" description="Polar residues" evidence="16">
    <location>
        <begin position="694"/>
        <end position="711"/>
    </location>
</feature>
<feature type="domain" description="Rieske" evidence="17">
    <location>
        <begin position="178"/>
        <end position="272"/>
    </location>
</feature>
<dbReference type="Gene3D" id="3.40.50.300">
    <property type="entry name" value="P-loop containing nucleotide triphosphate hydrolases"/>
    <property type="match status" value="1"/>
</dbReference>
<dbReference type="GO" id="GO:0016020">
    <property type="term" value="C:membrane"/>
    <property type="evidence" value="ECO:0007669"/>
    <property type="project" value="UniProtKB-SubCell"/>
</dbReference>
<keyword evidence="9" id="KW-1133">Transmembrane helix</keyword>
<dbReference type="InterPro" id="IPR036922">
    <property type="entry name" value="Rieske_2Fe-2S_sf"/>
</dbReference>
<dbReference type="SUPFAM" id="SSF52540">
    <property type="entry name" value="P-loop containing nucleoside triphosphate hydrolases"/>
    <property type="match status" value="1"/>
</dbReference>
<evidence type="ECO:0000256" key="13">
    <source>
        <dbReference type="ARBA" id="ARBA00023157"/>
    </source>
</evidence>
<evidence type="ECO:0000256" key="15">
    <source>
        <dbReference type="ARBA" id="ARBA00072517"/>
    </source>
</evidence>
<dbReference type="GO" id="GO:0008121">
    <property type="term" value="F:quinol-cytochrome-c reductase activity"/>
    <property type="evidence" value="ECO:0007669"/>
    <property type="project" value="InterPro"/>
</dbReference>
<keyword evidence="6" id="KW-0479">Metal-binding</keyword>
<dbReference type="GO" id="GO:0016887">
    <property type="term" value="F:ATP hydrolysis activity"/>
    <property type="evidence" value="ECO:0007669"/>
    <property type="project" value="InterPro"/>
</dbReference>
<sequence length="1022" mass="111228">MASLATKLASASLNRTFVTLPATAAGIRTVLNRSAHFSSDDDHHGHGHHETPATPSLSALKTTSLNSNRTFVTAPAGLAQQKRFNHTSARDTTTIPDFGKYKSGSGDTTNRAFSYFMVGTTGALSVVGAKTTVADFLANMSASADVLALAKVEVDLSTIPEGRNVTIKWRGKPVFIRHRTADEIDEANSVNIAELRDPQNDAERATKPEWLVMLGVCTHLGCVPIGEAGDYGGWYCPCHGSHYDISGRIRKGPAPLNLEIPAYSFEEGNKIDISLCTIPTMDEQATHANAHAARVRATRSLPLISASHLRALQLLLATEANDILLTPEQRKNARTLQNHYHQQYLRNCLHRESESTAPTQAQASLPAAGPSTRRIVDRVRQRVDAVLERKKTNRGFISTIRPNDGDVSEYTMCLSDLAALSCDPELDILPAPASLEFLQARSKQLAEAADAAAQKLEVQGPVKVEAYSEDVPMADDSSSHALPPVTAIPVIEASMESAANGVNARNNNQQAMVVTAVSDIAKESDGAQTVTHVSAQRASAPTLPSIPPQTSNSKYSMYTEDDGDEERVDPVPVPDYRPINTFANGLDRPSKKRLRPGRTNSPGESGARPMQFITAKEQLAIEEQQEEEKRANHYMNRGGYSAPSNNPYLNNSAATNNHGSTAVNPYTNGVTPNTPSLKSKILGTKRPKFKSPINKPSSNDDGSKGSQSRSPTGADEPVDDRLRNIDPKMIEAIKNEIMESYPVVTWDDISGLEHAKKTIKETITWPMLRPDIFTGLRRPPKGLLLFGPPGTGKTMIGKCIASQSKATFFSISSSSLTSKWIGDGEKMVRALFAVARCHQPAVIFMDEIDSLLTQRSDGEVEASRRIKTEFLVQFDGVGVGGEEDRILIVGATNRPQEIDEAARRRFQKRLYIPLPENQGRHGLILKLLEKQPHDMTAEQILDICERTAGYSGSDMTGLCREAALGPVRAIQGDILDVDLDALRPINHGDFVEALSQVRASVSDRDLDLYKAWDTEYGSVAKG</sequence>
<keyword evidence="5" id="KW-0001">2Fe-2S</keyword>
<evidence type="ECO:0000256" key="11">
    <source>
        <dbReference type="ARBA" id="ARBA00023014"/>
    </source>
</evidence>
<dbReference type="FunFam" id="3.40.50.300:FF:000093">
    <property type="entry name" value="Fidgetin-like 1"/>
    <property type="match status" value="1"/>
</dbReference>
<evidence type="ECO:0000256" key="1">
    <source>
        <dbReference type="ARBA" id="ARBA00004167"/>
    </source>
</evidence>
<dbReference type="InterPro" id="IPR050304">
    <property type="entry name" value="MT-severing_AAA_ATPase"/>
</dbReference>
<dbReference type="Pfam" id="PF17862">
    <property type="entry name" value="AAA_lid_3"/>
    <property type="match status" value="1"/>
</dbReference>
<dbReference type="PRINTS" id="PR00162">
    <property type="entry name" value="RIESKE"/>
</dbReference>
<evidence type="ECO:0000313" key="19">
    <source>
        <dbReference type="Proteomes" id="UP000717515"/>
    </source>
</evidence>
<feature type="region of interest" description="Disordered" evidence="16">
    <location>
        <begin position="635"/>
        <end position="724"/>
    </location>
</feature>
<comment type="cofactor">
    <cofactor evidence="14">
        <name>[2Fe-2S] cluster</name>
        <dbReference type="ChEBI" id="CHEBI:190135"/>
    </cofactor>
</comment>
<dbReference type="Gene3D" id="2.102.10.10">
    <property type="entry name" value="Rieske [2Fe-2S] iron-sulphur domain"/>
    <property type="match status" value="1"/>
</dbReference>
<evidence type="ECO:0000256" key="2">
    <source>
        <dbReference type="ARBA" id="ARBA00006914"/>
    </source>
</evidence>
<comment type="subcellular location">
    <subcellularLocation>
        <location evidence="1">Membrane</location>
        <topology evidence="1">Single-pass membrane protein</topology>
    </subcellularLocation>
</comment>
<dbReference type="Pfam" id="PF02921">
    <property type="entry name" value="UCR_TM"/>
    <property type="match status" value="1"/>
</dbReference>
<dbReference type="NCBIfam" id="TIGR01416">
    <property type="entry name" value="Rieske_proteo"/>
    <property type="match status" value="1"/>
</dbReference>
<dbReference type="InterPro" id="IPR037008">
    <property type="entry name" value="bc1_Rieske_TM_sf"/>
</dbReference>
<dbReference type="InterPro" id="IPR004192">
    <property type="entry name" value="Rieske_TM"/>
</dbReference>
<evidence type="ECO:0000259" key="17">
    <source>
        <dbReference type="PROSITE" id="PS51296"/>
    </source>
</evidence>
<dbReference type="Proteomes" id="UP000717515">
    <property type="component" value="Unassembled WGS sequence"/>
</dbReference>
<dbReference type="InterPro" id="IPR003959">
    <property type="entry name" value="ATPase_AAA_core"/>
</dbReference>
<dbReference type="PROSITE" id="PS51296">
    <property type="entry name" value="RIESKE"/>
    <property type="match status" value="1"/>
</dbReference>
<dbReference type="Pfam" id="PF00355">
    <property type="entry name" value="Rieske"/>
    <property type="match status" value="1"/>
</dbReference>
<dbReference type="GO" id="GO:0046872">
    <property type="term" value="F:metal ion binding"/>
    <property type="evidence" value="ECO:0007669"/>
    <property type="project" value="UniProtKB-KW"/>
</dbReference>
<evidence type="ECO:0000256" key="4">
    <source>
        <dbReference type="ARBA" id="ARBA00022692"/>
    </source>
</evidence>
<evidence type="ECO:0000256" key="8">
    <source>
        <dbReference type="ARBA" id="ARBA00022840"/>
    </source>
</evidence>
<gene>
    <name evidence="18" type="ORF">KVV02_003465</name>
</gene>
<keyword evidence="8" id="KW-0067">ATP-binding</keyword>
<comment type="caution">
    <text evidence="18">The sequence shown here is derived from an EMBL/GenBank/DDBJ whole genome shotgun (WGS) entry which is preliminary data.</text>
</comment>
<dbReference type="EMBL" id="JAIFTL010000123">
    <property type="protein sequence ID" value="KAG9322926.1"/>
    <property type="molecule type" value="Genomic_DNA"/>
</dbReference>
<feature type="compositionally biased region" description="Polar residues" evidence="16">
    <location>
        <begin position="642"/>
        <end position="677"/>
    </location>
</feature>
<evidence type="ECO:0000256" key="16">
    <source>
        <dbReference type="SAM" id="MobiDB-lite"/>
    </source>
</evidence>
<keyword evidence="10" id="KW-0408">Iron</keyword>
<dbReference type="CDD" id="cd03470">
    <property type="entry name" value="Rieske_cytochrome_bc1"/>
    <property type="match status" value="1"/>
</dbReference>
<dbReference type="InterPro" id="IPR003960">
    <property type="entry name" value="ATPase_AAA_CS"/>
</dbReference>
<dbReference type="InterPro" id="IPR041569">
    <property type="entry name" value="AAA_lid_3"/>
</dbReference>
<dbReference type="FunFam" id="1.10.8.60:FF:000022">
    <property type="entry name" value="Fidgetin like 1"/>
    <property type="match status" value="1"/>
</dbReference>
<evidence type="ECO:0000256" key="3">
    <source>
        <dbReference type="ARBA" id="ARBA00010651"/>
    </source>
</evidence>
<evidence type="ECO:0000256" key="10">
    <source>
        <dbReference type="ARBA" id="ARBA00023004"/>
    </source>
</evidence>
<name>A0A9P8CY03_MORAP</name>
<dbReference type="SMART" id="SM00382">
    <property type="entry name" value="AAA"/>
    <property type="match status" value="1"/>
</dbReference>
<dbReference type="Gene3D" id="1.10.8.60">
    <property type="match status" value="1"/>
</dbReference>
<dbReference type="FunFam" id="2.102.10.10:FF:000001">
    <property type="entry name" value="Cytochrome b-c1 complex subunit Rieske, mitochondrial"/>
    <property type="match status" value="1"/>
</dbReference>
<dbReference type="PROSITE" id="PS00674">
    <property type="entry name" value="AAA"/>
    <property type="match status" value="1"/>
</dbReference>
<keyword evidence="12" id="KW-0472">Membrane</keyword>
<dbReference type="SUPFAM" id="SSF81502">
    <property type="entry name" value="ISP transmembrane anchor"/>
    <property type="match status" value="1"/>
</dbReference>
<comment type="similarity">
    <text evidence="3">Belongs to the Rieske iron-sulfur protein family.</text>
</comment>
<feature type="region of interest" description="Disordered" evidence="16">
    <location>
        <begin position="38"/>
        <end position="58"/>
    </location>
</feature>
<proteinExistence type="inferred from homology"/>
<organism evidence="18 19">
    <name type="scientific">Mortierella alpina</name>
    <name type="common">Oleaginous fungus</name>
    <name type="synonym">Mortierella renispora</name>
    <dbReference type="NCBI Taxonomy" id="64518"/>
    <lineage>
        <taxon>Eukaryota</taxon>
        <taxon>Fungi</taxon>
        <taxon>Fungi incertae sedis</taxon>
        <taxon>Mucoromycota</taxon>
        <taxon>Mortierellomycotina</taxon>
        <taxon>Mortierellomycetes</taxon>
        <taxon>Mortierellales</taxon>
        <taxon>Mortierellaceae</taxon>
        <taxon>Mortierella</taxon>
    </lineage>
</organism>
<evidence type="ECO:0000256" key="6">
    <source>
        <dbReference type="ARBA" id="ARBA00022723"/>
    </source>
</evidence>
<evidence type="ECO:0000256" key="7">
    <source>
        <dbReference type="ARBA" id="ARBA00022741"/>
    </source>
</evidence>